<evidence type="ECO:0000313" key="7">
    <source>
        <dbReference type="Proteomes" id="UP000674425"/>
    </source>
</evidence>
<dbReference type="SUPFAM" id="SSF103473">
    <property type="entry name" value="MFS general substrate transporter"/>
    <property type="match status" value="1"/>
</dbReference>
<keyword evidence="4" id="KW-0769">Symport</keyword>
<keyword evidence="7" id="KW-1185">Reference proteome</keyword>
<keyword evidence="5" id="KW-0472">Membrane</keyword>
<dbReference type="InterPro" id="IPR036259">
    <property type="entry name" value="MFS_trans_sf"/>
</dbReference>
<dbReference type="PANTHER" id="PTHR43528">
    <property type="entry name" value="ALPHA-KETOGLUTARATE PERMEASE"/>
    <property type="match status" value="1"/>
</dbReference>
<keyword evidence="5" id="KW-1133">Transmembrane helix</keyword>
<dbReference type="PANTHER" id="PTHR43528:SF1">
    <property type="entry name" value="ALPHA-KETOGLUTARATE PERMEASE"/>
    <property type="match status" value="1"/>
</dbReference>
<keyword evidence="5" id="KW-0812">Transmembrane</keyword>
<proteinExistence type="predicted"/>
<dbReference type="Gene3D" id="1.20.1250.20">
    <property type="entry name" value="MFS general substrate transporter like domains"/>
    <property type="match status" value="1"/>
</dbReference>
<evidence type="ECO:0000256" key="1">
    <source>
        <dbReference type="ARBA" id="ARBA00004651"/>
    </source>
</evidence>
<evidence type="ECO:0008006" key="8">
    <source>
        <dbReference type="Google" id="ProtNLM"/>
    </source>
</evidence>
<sequence length="103" mass="11066">MYSLIHKVYAASGGESDPKRLKATYFGALPALMSEIFPTQTRATGLAVSYNIGVTVFGGFAPFVITWLIDASGNKLAPGFYLMFCAVVSLLALNAVRSTLKIR</sequence>
<organism evidence="6 7">
    <name type="scientific">Paraburkholderia aspalathi</name>
    <dbReference type="NCBI Taxonomy" id="1324617"/>
    <lineage>
        <taxon>Bacteria</taxon>
        <taxon>Pseudomonadati</taxon>
        <taxon>Pseudomonadota</taxon>
        <taxon>Betaproteobacteria</taxon>
        <taxon>Burkholderiales</taxon>
        <taxon>Burkholderiaceae</taxon>
        <taxon>Paraburkholderia</taxon>
    </lineage>
</organism>
<dbReference type="EMBL" id="CAJNAU010000050">
    <property type="protein sequence ID" value="CAE6796630.1"/>
    <property type="molecule type" value="Genomic_DNA"/>
</dbReference>
<name>A0ABM8S9V1_9BURK</name>
<comment type="caution">
    <text evidence="6">The sequence shown here is derived from an EMBL/GenBank/DDBJ whole genome shotgun (WGS) entry which is preliminary data.</text>
</comment>
<evidence type="ECO:0000256" key="5">
    <source>
        <dbReference type="SAM" id="Phobius"/>
    </source>
</evidence>
<keyword evidence="3" id="KW-1003">Cell membrane</keyword>
<gene>
    <name evidence="6" type="ORF">R69658_04765</name>
</gene>
<dbReference type="Proteomes" id="UP000674425">
    <property type="component" value="Unassembled WGS sequence"/>
</dbReference>
<protein>
    <recommendedName>
        <fullName evidence="8">MFS transporter, MHS family, proline/betaine transporter</fullName>
    </recommendedName>
</protein>
<feature type="transmembrane region" description="Helical" evidence="5">
    <location>
        <begin position="48"/>
        <end position="69"/>
    </location>
</feature>
<evidence type="ECO:0000256" key="4">
    <source>
        <dbReference type="ARBA" id="ARBA00022847"/>
    </source>
</evidence>
<evidence type="ECO:0000256" key="3">
    <source>
        <dbReference type="ARBA" id="ARBA00022475"/>
    </source>
</evidence>
<evidence type="ECO:0000313" key="6">
    <source>
        <dbReference type="EMBL" id="CAE6796630.1"/>
    </source>
</evidence>
<evidence type="ECO:0000256" key="2">
    <source>
        <dbReference type="ARBA" id="ARBA00022448"/>
    </source>
</evidence>
<keyword evidence="2" id="KW-0813">Transport</keyword>
<comment type="subcellular location">
    <subcellularLocation>
        <location evidence="1">Cell membrane</location>
        <topology evidence="1">Multi-pass membrane protein</topology>
    </subcellularLocation>
</comment>
<reference evidence="6 7" key="1">
    <citation type="submission" date="2021-02" db="EMBL/GenBank/DDBJ databases">
        <authorList>
            <person name="Vanwijnsberghe S."/>
        </authorList>
    </citation>
    <scope>NUCLEOTIDE SEQUENCE [LARGE SCALE GENOMIC DNA]</scope>
    <source>
        <strain evidence="6 7">R-69658</strain>
    </source>
</reference>
<dbReference type="InterPro" id="IPR051084">
    <property type="entry name" value="H+-coupled_symporters"/>
</dbReference>
<accession>A0ABM8S9V1</accession>
<feature type="transmembrane region" description="Helical" evidence="5">
    <location>
        <begin position="81"/>
        <end position="100"/>
    </location>
</feature>